<dbReference type="InterPro" id="IPR036291">
    <property type="entry name" value="NAD(P)-bd_dom_sf"/>
</dbReference>
<dbReference type="InterPro" id="IPR035906">
    <property type="entry name" value="MetI-like_sf"/>
</dbReference>
<comment type="subcellular location">
    <subcellularLocation>
        <location evidence="1 7">Cell membrane</location>
        <topology evidence="1 7">Multi-pass membrane protein</topology>
    </subcellularLocation>
</comment>
<feature type="domain" description="ABC transmembrane type-1" evidence="8">
    <location>
        <begin position="130"/>
        <end position="359"/>
    </location>
</feature>
<keyword evidence="5 7" id="KW-1133">Transmembrane helix</keyword>
<feature type="transmembrane region" description="Helical" evidence="7">
    <location>
        <begin position="280"/>
        <end position="305"/>
    </location>
</feature>
<evidence type="ECO:0000256" key="4">
    <source>
        <dbReference type="ARBA" id="ARBA00022692"/>
    </source>
</evidence>
<protein>
    <submittedName>
        <fullName evidence="9">ABC transporter permease subunit</fullName>
    </submittedName>
</protein>
<dbReference type="InterPro" id="IPR000515">
    <property type="entry name" value="MetI-like"/>
</dbReference>
<comment type="similarity">
    <text evidence="7">Belongs to the binding-protein-dependent transport system permease family.</text>
</comment>
<evidence type="ECO:0000313" key="10">
    <source>
        <dbReference type="Proteomes" id="UP001595912"/>
    </source>
</evidence>
<evidence type="ECO:0000313" key="9">
    <source>
        <dbReference type="EMBL" id="MFC4996249.1"/>
    </source>
</evidence>
<dbReference type="PROSITE" id="PS50928">
    <property type="entry name" value="ABC_TM1"/>
    <property type="match status" value="1"/>
</dbReference>
<proteinExistence type="inferred from homology"/>
<dbReference type="PANTHER" id="PTHR43744:SF4">
    <property type="entry name" value="OSMOPROTECTIVE COMPOUNDS UPTAKE PERMEASE PROTEIN GGTD"/>
    <property type="match status" value="1"/>
</dbReference>
<dbReference type="Pfam" id="PF00528">
    <property type="entry name" value="BPD_transp_1"/>
    <property type="match status" value="1"/>
</dbReference>
<keyword evidence="4 7" id="KW-0812">Transmembrane</keyword>
<dbReference type="CDD" id="cd06261">
    <property type="entry name" value="TM_PBP2"/>
    <property type="match status" value="1"/>
</dbReference>
<evidence type="ECO:0000256" key="6">
    <source>
        <dbReference type="ARBA" id="ARBA00023136"/>
    </source>
</evidence>
<dbReference type="Pfam" id="PF08240">
    <property type="entry name" value="ADH_N"/>
    <property type="match status" value="1"/>
</dbReference>
<reference evidence="10" key="1">
    <citation type="journal article" date="2019" name="Int. J. Syst. Evol. Microbiol.">
        <title>The Global Catalogue of Microorganisms (GCM) 10K type strain sequencing project: providing services to taxonomists for standard genome sequencing and annotation.</title>
        <authorList>
            <consortium name="The Broad Institute Genomics Platform"/>
            <consortium name="The Broad Institute Genome Sequencing Center for Infectious Disease"/>
            <person name="Wu L."/>
            <person name="Ma J."/>
        </authorList>
    </citation>
    <scope>NUCLEOTIDE SEQUENCE [LARGE SCALE GENOMIC DNA]</scope>
    <source>
        <strain evidence="10">CGMCC 4.7152</strain>
    </source>
</reference>
<gene>
    <name evidence="9" type="ORF">ACFPIJ_00205</name>
</gene>
<keyword evidence="10" id="KW-1185">Reference proteome</keyword>
<dbReference type="SUPFAM" id="SSF51735">
    <property type="entry name" value="NAD(P)-binding Rossmann-fold domains"/>
    <property type="match status" value="1"/>
</dbReference>
<keyword evidence="3" id="KW-1003">Cell membrane</keyword>
<evidence type="ECO:0000256" key="7">
    <source>
        <dbReference type="RuleBase" id="RU363032"/>
    </source>
</evidence>
<evidence type="ECO:0000256" key="2">
    <source>
        <dbReference type="ARBA" id="ARBA00022448"/>
    </source>
</evidence>
<dbReference type="Gene3D" id="3.90.180.10">
    <property type="entry name" value="Medium-chain alcohol dehydrogenases, catalytic domain"/>
    <property type="match status" value="1"/>
</dbReference>
<organism evidence="9 10">
    <name type="scientific">Dactylosporangium cerinum</name>
    <dbReference type="NCBI Taxonomy" id="1434730"/>
    <lineage>
        <taxon>Bacteria</taxon>
        <taxon>Bacillati</taxon>
        <taxon>Actinomycetota</taxon>
        <taxon>Actinomycetes</taxon>
        <taxon>Micromonosporales</taxon>
        <taxon>Micromonosporaceae</taxon>
        <taxon>Dactylosporangium</taxon>
    </lineage>
</organism>
<dbReference type="InterPro" id="IPR011032">
    <property type="entry name" value="GroES-like_sf"/>
</dbReference>
<dbReference type="EMBL" id="JBHSIU010000001">
    <property type="protein sequence ID" value="MFC4996249.1"/>
    <property type="molecule type" value="Genomic_DNA"/>
</dbReference>
<name>A0ABV9VKL2_9ACTN</name>
<feature type="transmembrane region" description="Helical" evidence="7">
    <location>
        <begin position="337"/>
        <end position="357"/>
    </location>
</feature>
<evidence type="ECO:0000256" key="3">
    <source>
        <dbReference type="ARBA" id="ARBA00022475"/>
    </source>
</evidence>
<evidence type="ECO:0000256" key="1">
    <source>
        <dbReference type="ARBA" id="ARBA00004651"/>
    </source>
</evidence>
<accession>A0ABV9VKL2</accession>
<dbReference type="RefSeq" id="WP_380112442.1">
    <property type="nucleotide sequence ID" value="NZ_JBHSIU010000001.1"/>
</dbReference>
<evidence type="ECO:0000259" key="8">
    <source>
        <dbReference type="PROSITE" id="PS50928"/>
    </source>
</evidence>
<comment type="caution">
    <text evidence="9">The sequence shown here is derived from an EMBL/GenBank/DDBJ whole genome shotgun (WGS) entry which is preliminary data.</text>
</comment>
<dbReference type="Proteomes" id="UP001595912">
    <property type="component" value="Unassembled WGS sequence"/>
</dbReference>
<dbReference type="PANTHER" id="PTHR43744">
    <property type="entry name" value="ABC TRANSPORTER PERMEASE PROTEIN MG189-RELATED-RELATED"/>
    <property type="match status" value="1"/>
</dbReference>
<sequence length="374" mass="39861">MPRTAIAPTFVGEGKIELREHTYRDPGPGELLLAVGANAICGTDREQWFEGSAVVPGHEAAGTVVAAGEGTTVAEGTRGAVFLMDYCGTCHSCRLGYTNQCLAKRNDMGFTADGGYGPYEIVHESNFFAVPDSVTAAEATLLLDVMGTSGHALGRIHRMREDVESLYVAGAGPIGLGILVMARIRYGTDVPVYVSDVSPWRLAFAEELGATPVDATRPVTLTGVDAAIDSGLAGTYWPVWISHTVYSLPLAIFLLHNFMRGLPKELIEAARVDGAGHVQIFLRVLAPLLVPAVAAFSIFQFLWVWNDLLVALTFANTPGTNPMTVALANLAGSRGSAWYLLSAAAFVSMLLPLIVFLSMQRFFVRGLLAGSVKG</sequence>
<dbReference type="SUPFAM" id="SSF50129">
    <property type="entry name" value="GroES-like"/>
    <property type="match status" value="1"/>
</dbReference>
<feature type="transmembrane region" description="Helical" evidence="7">
    <location>
        <begin position="240"/>
        <end position="259"/>
    </location>
</feature>
<keyword evidence="6 7" id="KW-0472">Membrane</keyword>
<keyword evidence="2 7" id="KW-0813">Transport</keyword>
<evidence type="ECO:0000256" key="5">
    <source>
        <dbReference type="ARBA" id="ARBA00022989"/>
    </source>
</evidence>
<dbReference type="Gene3D" id="1.10.3720.10">
    <property type="entry name" value="MetI-like"/>
    <property type="match status" value="1"/>
</dbReference>
<feature type="transmembrane region" description="Helical" evidence="7">
    <location>
        <begin position="165"/>
        <end position="186"/>
    </location>
</feature>
<dbReference type="InterPro" id="IPR013154">
    <property type="entry name" value="ADH-like_N"/>
</dbReference>
<dbReference type="SUPFAM" id="SSF161098">
    <property type="entry name" value="MetI-like"/>
    <property type="match status" value="1"/>
</dbReference>